<dbReference type="EMBL" id="BMAW01088834">
    <property type="protein sequence ID" value="GFS36825.1"/>
    <property type="molecule type" value="Genomic_DNA"/>
</dbReference>
<feature type="compositionally biased region" description="Low complexity" evidence="4">
    <location>
        <begin position="310"/>
        <end position="323"/>
    </location>
</feature>
<dbReference type="Pfam" id="PF03221">
    <property type="entry name" value="HTH_Tnp_Tc5"/>
    <property type="match status" value="1"/>
</dbReference>
<gene>
    <name evidence="6" type="primary">JRKL</name>
    <name evidence="6" type="ORF">NPIL_480721</name>
</gene>
<comment type="caution">
    <text evidence="6">The sequence shown here is derived from an EMBL/GenBank/DDBJ whole genome shotgun (WGS) entry which is preliminary data.</text>
</comment>
<dbReference type="InterPro" id="IPR006600">
    <property type="entry name" value="HTH_CenpB_DNA-bd_dom"/>
</dbReference>
<dbReference type="InterPro" id="IPR007889">
    <property type="entry name" value="HTH_Psq"/>
</dbReference>
<dbReference type="GO" id="GO:0005634">
    <property type="term" value="C:nucleus"/>
    <property type="evidence" value="ECO:0007669"/>
    <property type="project" value="UniProtKB-SubCell"/>
</dbReference>
<dbReference type="PROSITE" id="PS51253">
    <property type="entry name" value="HTH_CENPB"/>
    <property type="match status" value="1"/>
</dbReference>
<evidence type="ECO:0000256" key="1">
    <source>
        <dbReference type="ARBA" id="ARBA00004123"/>
    </source>
</evidence>
<dbReference type="OrthoDB" id="125347at2759"/>
<evidence type="ECO:0000256" key="4">
    <source>
        <dbReference type="SAM" id="MobiDB-lite"/>
    </source>
</evidence>
<evidence type="ECO:0000256" key="2">
    <source>
        <dbReference type="ARBA" id="ARBA00023125"/>
    </source>
</evidence>
<evidence type="ECO:0000313" key="7">
    <source>
        <dbReference type="Proteomes" id="UP000887013"/>
    </source>
</evidence>
<feature type="domain" description="HTH CENPB-type" evidence="5">
    <location>
        <begin position="69"/>
        <end position="151"/>
    </location>
</feature>
<proteinExistence type="predicted"/>
<dbReference type="InterPro" id="IPR050863">
    <property type="entry name" value="CenT-Element_Derived"/>
</dbReference>
<dbReference type="GO" id="GO:0003677">
    <property type="term" value="F:DNA binding"/>
    <property type="evidence" value="ECO:0007669"/>
    <property type="project" value="UniProtKB-KW"/>
</dbReference>
<evidence type="ECO:0000259" key="5">
    <source>
        <dbReference type="PROSITE" id="PS51253"/>
    </source>
</evidence>
<protein>
    <submittedName>
        <fullName evidence="6">Jerky protein homolog-like</fullName>
    </submittedName>
</protein>
<dbReference type="PANTHER" id="PTHR19303:SF27">
    <property type="entry name" value="HTH CENPB-TYPE DOMAIN-CONTAINING PROTEIN"/>
    <property type="match status" value="1"/>
</dbReference>
<dbReference type="Proteomes" id="UP000887013">
    <property type="component" value="Unassembled WGS sequence"/>
</dbReference>
<sequence>MRPNKKASEGKKNRKVFSIERKKEIIAKHHEGVKVMELSRMYETSHSTISTILSKKEEFMAAEVAKGTSRLNVRGLLLEEMENVLLVWIKEREMVGETTSQNVICQKARQIYQELKMKKPGSSSEVDEEDFKGSRGWFDNFKKRTGIHNVAKHGEAASADKPAAYKFDNDFTAEEEYLPQQVFDCDETGLFWKKMPNLTYYTKEDETFPGHKPVNDRLTLLLAANASGDCKVTENAVITEENEPEGIFPDNGPWAEQTDAEPENISMNASVSKTHQFIPTQEKSRVGPNATETAIVDNHSSRKRRHGALSSANQDSQQSIDSISEQGEDEMDAFGKFVSLSLKKLSIPSAMTAQSEILSVLTRYRLSDYQSTNSLCSTPLSSSESTSHPTSPCTLKNIVPKVEATD</sequence>
<comment type="subcellular location">
    <subcellularLocation>
        <location evidence="1">Nucleus</location>
    </subcellularLocation>
</comment>
<dbReference type="AlphaFoldDB" id="A0A8X6I9K6"/>
<dbReference type="InterPro" id="IPR009057">
    <property type="entry name" value="Homeodomain-like_sf"/>
</dbReference>
<organism evidence="6 7">
    <name type="scientific">Nephila pilipes</name>
    <name type="common">Giant wood spider</name>
    <name type="synonym">Nephila maculata</name>
    <dbReference type="NCBI Taxonomy" id="299642"/>
    <lineage>
        <taxon>Eukaryota</taxon>
        <taxon>Metazoa</taxon>
        <taxon>Ecdysozoa</taxon>
        <taxon>Arthropoda</taxon>
        <taxon>Chelicerata</taxon>
        <taxon>Arachnida</taxon>
        <taxon>Araneae</taxon>
        <taxon>Araneomorphae</taxon>
        <taxon>Entelegynae</taxon>
        <taxon>Araneoidea</taxon>
        <taxon>Nephilidae</taxon>
        <taxon>Nephila</taxon>
    </lineage>
</organism>
<dbReference type="SUPFAM" id="SSF46689">
    <property type="entry name" value="Homeodomain-like"/>
    <property type="match status" value="2"/>
</dbReference>
<evidence type="ECO:0000256" key="3">
    <source>
        <dbReference type="ARBA" id="ARBA00023242"/>
    </source>
</evidence>
<keyword evidence="7" id="KW-1185">Reference proteome</keyword>
<reference evidence="6" key="1">
    <citation type="submission" date="2020-08" db="EMBL/GenBank/DDBJ databases">
        <title>Multicomponent nature underlies the extraordinary mechanical properties of spider dragline silk.</title>
        <authorList>
            <person name="Kono N."/>
            <person name="Nakamura H."/>
            <person name="Mori M."/>
            <person name="Yoshida Y."/>
            <person name="Ohtoshi R."/>
            <person name="Malay A.D."/>
            <person name="Moran D.A.P."/>
            <person name="Tomita M."/>
            <person name="Numata K."/>
            <person name="Arakawa K."/>
        </authorList>
    </citation>
    <scope>NUCLEOTIDE SEQUENCE</scope>
</reference>
<dbReference type="Gene3D" id="1.10.10.60">
    <property type="entry name" value="Homeodomain-like"/>
    <property type="match status" value="2"/>
</dbReference>
<dbReference type="PANTHER" id="PTHR19303">
    <property type="entry name" value="TRANSPOSON"/>
    <property type="match status" value="1"/>
</dbReference>
<feature type="region of interest" description="Disordered" evidence="4">
    <location>
        <begin position="375"/>
        <end position="394"/>
    </location>
</feature>
<dbReference type="SMART" id="SM00674">
    <property type="entry name" value="CENPB"/>
    <property type="match status" value="1"/>
</dbReference>
<evidence type="ECO:0000313" key="6">
    <source>
        <dbReference type="EMBL" id="GFS36825.1"/>
    </source>
</evidence>
<feature type="region of interest" description="Disordered" evidence="4">
    <location>
        <begin position="294"/>
        <end position="323"/>
    </location>
</feature>
<accession>A0A8X6I9K6</accession>
<dbReference type="Pfam" id="PF04218">
    <property type="entry name" value="CENP-B_N"/>
    <property type="match status" value="1"/>
</dbReference>
<name>A0A8X6I9K6_NEPPI</name>
<keyword evidence="3" id="KW-0539">Nucleus</keyword>
<keyword evidence="2" id="KW-0238">DNA-binding</keyword>